<evidence type="ECO:0000313" key="1">
    <source>
        <dbReference type="EMBL" id="KAH7928899.1"/>
    </source>
</evidence>
<proteinExistence type="predicted"/>
<gene>
    <name evidence="1" type="ORF">BV22DRAFT_1057898</name>
</gene>
<protein>
    <submittedName>
        <fullName evidence="1">Uncharacterized protein</fullName>
    </submittedName>
</protein>
<sequence length="754" mass="81596">MPLPNGATLSLQGHSRPGDSVQSKPKQAMIVRMSTETLEALESFPNCPPMDFEFGENPGIHIGETFFAMRPLKETTPHEIYLRSASAAKPMAPLKLYANVTGKFIVERQLGEKVTDKVRQQTRVAKEERSERRAILLDTPPVPTNSKGVKRKQPGSSTATKKAAHSDSLRVPSASTSGATPTRKVSPLPQVPPSKSGNLAVRNRLIHCLALTPRLGDEVIKLVGGSNPDPTSRADLVDILEDVAEQAPAKKGDKTPRPWTLKASTWLEVRPYQWPRLADSERVTMARRARVAFNQMKIPESDPAWEHVRYRDPAPNVLGPPPPTNAAKSIAGPSASSSSAPPKAEAKRPAISKDPKQKARTEAAKGKGEILMKDESAKVPRVSAIRREEGERSASPTPSNSSKSATRRLPGSGFKVVNKTSPQPSAGSSDNTSKKPAGPVDARSSQRPPPPPSLPAKPAPPVAPPAATQERKSNAPAAAAQITKRPREPVYESDREKDRDKDRIPKERAPIPAAAKRKNVAQESNATPDDSTPKGVKRRKTDEGSVPVPVPSSASKVRDLSLPKKPVQDLSPAPRPKIKKESSPLPPPSSSSSHSQDKVASPLSQPPAKADRPKANGVVAKSRRRSPIYTSSEDEGEIPQPRKRDVPPVVAPPPTNGRHTTAQRPRASHPITKDHSSLRARYNATYSDYLGKFTQIVAEKRKLEALLNGDSEGELDVMGPEELAKLSAEYQARKEELENIHEMFKKGKNGSASD</sequence>
<comment type="caution">
    <text evidence="1">The sequence shown here is derived from an EMBL/GenBank/DDBJ whole genome shotgun (WGS) entry which is preliminary data.</text>
</comment>
<reference evidence="1" key="1">
    <citation type="journal article" date="2021" name="New Phytol.">
        <title>Evolutionary innovations through gain and loss of genes in the ectomycorrhizal Boletales.</title>
        <authorList>
            <person name="Wu G."/>
            <person name="Miyauchi S."/>
            <person name="Morin E."/>
            <person name="Kuo A."/>
            <person name="Drula E."/>
            <person name="Varga T."/>
            <person name="Kohler A."/>
            <person name="Feng B."/>
            <person name="Cao Y."/>
            <person name="Lipzen A."/>
            <person name="Daum C."/>
            <person name="Hundley H."/>
            <person name="Pangilinan J."/>
            <person name="Johnson J."/>
            <person name="Barry K."/>
            <person name="LaButti K."/>
            <person name="Ng V."/>
            <person name="Ahrendt S."/>
            <person name="Min B."/>
            <person name="Choi I.G."/>
            <person name="Park H."/>
            <person name="Plett J.M."/>
            <person name="Magnuson J."/>
            <person name="Spatafora J.W."/>
            <person name="Nagy L.G."/>
            <person name="Henrissat B."/>
            <person name="Grigoriev I.V."/>
            <person name="Yang Z.L."/>
            <person name="Xu J."/>
            <person name="Martin F.M."/>
        </authorList>
    </citation>
    <scope>NUCLEOTIDE SEQUENCE</scope>
    <source>
        <strain evidence="1">KUC20120723A-06</strain>
    </source>
</reference>
<name>A0ACB8BT88_9AGAM</name>
<dbReference type="EMBL" id="MU266347">
    <property type="protein sequence ID" value="KAH7928899.1"/>
    <property type="molecule type" value="Genomic_DNA"/>
</dbReference>
<organism evidence="1 2">
    <name type="scientific">Leucogyrophana mollusca</name>
    <dbReference type="NCBI Taxonomy" id="85980"/>
    <lineage>
        <taxon>Eukaryota</taxon>
        <taxon>Fungi</taxon>
        <taxon>Dikarya</taxon>
        <taxon>Basidiomycota</taxon>
        <taxon>Agaricomycotina</taxon>
        <taxon>Agaricomycetes</taxon>
        <taxon>Agaricomycetidae</taxon>
        <taxon>Boletales</taxon>
        <taxon>Boletales incertae sedis</taxon>
        <taxon>Leucogyrophana</taxon>
    </lineage>
</organism>
<keyword evidence="2" id="KW-1185">Reference proteome</keyword>
<accession>A0ACB8BT88</accession>
<dbReference type="Proteomes" id="UP000790709">
    <property type="component" value="Unassembled WGS sequence"/>
</dbReference>
<evidence type="ECO:0000313" key="2">
    <source>
        <dbReference type="Proteomes" id="UP000790709"/>
    </source>
</evidence>